<dbReference type="GeneID" id="28821673"/>
<accession>A0A194X8W7</accession>
<protein>
    <submittedName>
        <fullName evidence="4">Beta-lactamase/transpeptidase-like protein</fullName>
    </submittedName>
</protein>
<dbReference type="Pfam" id="PF00144">
    <property type="entry name" value="Beta-lactamase"/>
    <property type="match status" value="1"/>
</dbReference>
<organism evidence="4 5">
    <name type="scientific">Mollisia scopiformis</name>
    <name type="common">Conifer needle endophyte fungus</name>
    <name type="synonym">Phialocephala scopiformis</name>
    <dbReference type="NCBI Taxonomy" id="149040"/>
    <lineage>
        <taxon>Eukaryota</taxon>
        <taxon>Fungi</taxon>
        <taxon>Dikarya</taxon>
        <taxon>Ascomycota</taxon>
        <taxon>Pezizomycotina</taxon>
        <taxon>Leotiomycetes</taxon>
        <taxon>Helotiales</taxon>
        <taxon>Mollisiaceae</taxon>
        <taxon>Mollisia</taxon>
    </lineage>
</organism>
<feature type="chain" id="PRO_5008267983" evidence="1">
    <location>
        <begin position="17"/>
        <end position="574"/>
    </location>
</feature>
<keyword evidence="1" id="KW-0732">Signal</keyword>
<evidence type="ECO:0000259" key="3">
    <source>
        <dbReference type="Pfam" id="PF26335"/>
    </source>
</evidence>
<dbReference type="PANTHER" id="PTHR22935:SF97">
    <property type="entry name" value="BETA-LACTAMASE-RELATED DOMAIN-CONTAINING PROTEIN"/>
    <property type="match status" value="1"/>
</dbReference>
<dbReference type="InParanoid" id="A0A194X8W7"/>
<dbReference type="Proteomes" id="UP000070700">
    <property type="component" value="Unassembled WGS sequence"/>
</dbReference>
<evidence type="ECO:0000313" key="4">
    <source>
        <dbReference type="EMBL" id="KUJ16559.1"/>
    </source>
</evidence>
<name>A0A194X8W7_MOLSC</name>
<evidence type="ECO:0000313" key="5">
    <source>
        <dbReference type="Proteomes" id="UP000070700"/>
    </source>
</evidence>
<feature type="domain" description="Beta-lactamase-related" evidence="2">
    <location>
        <begin position="95"/>
        <end position="405"/>
    </location>
</feature>
<reference evidence="4 5" key="1">
    <citation type="submission" date="2015-10" db="EMBL/GenBank/DDBJ databases">
        <title>Full genome of DAOMC 229536 Phialocephala scopiformis, a fungal endophyte of spruce producing the potent anti-insectan compound rugulosin.</title>
        <authorList>
            <consortium name="DOE Joint Genome Institute"/>
            <person name="Walker A.K."/>
            <person name="Frasz S.L."/>
            <person name="Seifert K.A."/>
            <person name="Miller J.D."/>
            <person name="Mondo S.J."/>
            <person name="Labutti K."/>
            <person name="Lipzen A."/>
            <person name="Dockter R."/>
            <person name="Kennedy M."/>
            <person name="Grigoriev I.V."/>
            <person name="Spatafora J.W."/>
        </authorList>
    </citation>
    <scope>NUCLEOTIDE SEQUENCE [LARGE SCALE GENOMIC DNA]</scope>
    <source>
        <strain evidence="4 5">CBS 120377</strain>
    </source>
</reference>
<dbReference type="Gene3D" id="3.40.710.10">
    <property type="entry name" value="DD-peptidase/beta-lactamase superfamily"/>
    <property type="match status" value="1"/>
</dbReference>
<dbReference type="InterPro" id="IPR051478">
    <property type="entry name" value="Beta-lactamase-like_AB/R"/>
</dbReference>
<evidence type="ECO:0000259" key="2">
    <source>
        <dbReference type="Pfam" id="PF00144"/>
    </source>
</evidence>
<feature type="domain" description="Beta-lactamase-like ARB-00930-like C-terminal" evidence="3">
    <location>
        <begin position="427"/>
        <end position="573"/>
    </location>
</feature>
<dbReference type="Pfam" id="PF26335">
    <property type="entry name" value="ARB_00930_C"/>
    <property type="match status" value="1"/>
</dbReference>
<dbReference type="InterPro" id="IPR012338">
    <property type="entry name" value="Beta-lactam/transpept-like"/>
</dbReference>
<dbReference type="InterPro" id="IPR058664">
    <property type="entry name" value="ARB_00930-like_C"/>
</dbReference>
<dbReference type="PANTHER" id="PTHR22935">
    <property type="entry name" value="PENICILLIN-BINDING PROTEIN"/>
    <property type="match status" value="1"/>
</dbReference>
<feature type="signal peptide" evidence="1">
    <location>
        <begin position="1"/>
        <end position="16"/>
    </location>
</feature>
<dbReference type="KEGG" id="psco:LY89DRAFT_647214"/>
<dbReference type="AlphaFoldDB" id="A0A194X8W7"/>
<proteinExistence type="predicted"/>
<dbReference type="RefSeq" id="XP_018070914.1">
    <property type="nucleotide sequence ID" value="XM_018211947.1"/>
</dbReference>
<sequence>MLYFLFVLSCISLCNGATNCPLMGPTFPKPQYLSKSAVLNAAIQNLTSLFTAIDADNSTGSYNNSYSIQVFSTTSSTPLFEHSHTAQNLTNQNTTGVTKVDADTVFRIGSPTKAFAIYAFLIAAGDVYFNEPVTKYIPELAALAANQSGNALTKVAWGDITIGELASHMAGIANDNTVIGELSLTMKPNESIALGFPPLASAQIPPCGAYPLCNRTQFFETFQHLYPAFASAETPAYSNIAFQVFAYALEGITGKSFESSIEDGILKPLGLSHTFYNAPNESLGVIPGTWKATQWAVQLGDETPAGGMYSSANDLASFGRSIMNSTLLSSAQTNRWLQPATLTSDIRETVGWPWGLRRIQLHPDRPYELITAFNKAGVIGSYSSLISLLPEYDIGFSILVAGDGALSNWEIADIFGNAIVPAMEQTAREEAQSTYGGTYQSSTLNSSIVLATDPNRPGIGISSWISNGTDMLLVANLLSDNYVSKNFSARLYPTDLQVVNADGSKQLSMKAVFEDLSNTLQDSMFLATCGTWIDPTGLVYGAQALDEFIFDLDKDGKVVSISPLALRIVLSKVG</sequence>
<dbReference type="InterPro" id="IPR001466">
    <property type="entry name" value="Beta-lactam-related"/>
</dbReference>
<gene>
    <name evidence="4" type="ORF">LY89DRAFT_647214</name>
</gene>
<dbReference type="SUPFAM" id="SSF56601">
    <property type="entry name" value="beta-lactamase/transpeptidase-like"/>
    <property type="match status" value="1"/>
</dbReference>
<dbReference type="OrthoDB" id="10250282at2759"/>
<evidence type="ECO:0000256" key="1">
    <source>
        <dbReference type="SAM" id="SignalP"/>
    </source>
</evidence>
<dbReference type="EMBL" id="KQ947416">
    <property type="protein sequence ID" value="KUJ16559.1"/>
    <property type="molecule type" value="Genomic_DNA"/>
</dbReference>
<keyword evidence="5" id="KW-1185">Reference proteome</keyword>